<gene>
    <name evidence="2" type="ORF">ENUP19_0265G0019</name>
</gene>
<reference evidence="2 3" key="1">
    <citation type="journal article" date="2019" name="PLoS Negl. Trop. Dis.">
        <title>Whole genome sequencing of Entamoeba nuttalli reveals mammalian host-related molecular signatures and a novel octapeptide-repeat surface protein.</title>
        <authorList>
            <person name="Tanaka M."/>
            <person name="Makiuchi T."/>
            <person name="Komiyama T."/>
            <person name="Shiina T."/>
            <person name="Osaki K."/>
            <person name="Tachibana H."/>
        </authorList>
    </citation>
    <scope>NUCLEOTIDE SEQUENCE [LARGE SCALE GENOMIC DNA]</scope>
    <source>
        <strain evidence="2 3">P19-061405</strain>
    </source>
</reference>
<evidence type="ECO:0000313" key="3">
    <source>
        <dbReference type="Proteomes" id="UP001628156"/>
    </source>
</evidence>
<evidence type="ECO:0000256" key="1">
    <source>
        <dbReference type="SAM" id="MobiDB-lite"/>
    </source>
</evidence>
<dbReference type="EMBL" id="BAAFRS010000265">
    <property type="protein sequence ID" value="GAB1225875.1"/>
    <property type="molecule type" value="Genomic_DNA"/>
</dbReference>
<proteinExistence type="predicted"/>
<dbReference type="Proteomes" id="UP001628156">
    <property type="component" value="Unassembled WGS sequence"/>
</dbReference>
<sequence length="181" mass="21308">MDKIFSSEEDDEIVHIKENTTTETDTTEQTKQKKEIINRDVFWTGIDTNEIGNESTKINQNKEVDEFLSAFTVVKQEEENKKPHIPSSLQKLNELSKGYRTKRNEFISNEDLYEECYPQYGKGEFARIDDKSGQVIHESIDLDRFELDKNKRKKKVKKDEWGSVQQKLKEGYGEYINDEQD</sequence>
<protein>
    <submittedName>
        <fullName evidence="2">Uncharacterized protein</fullName>
    </submittedName>
</protein>
<comment type="caution">
    <text evidence="2">The sequence shown here is derived from an EMBL/GenBank/DDBJ whole genome shotgun (WGS) entry which is preliminary data.</text>
</comment>
<feature type="region of interest" description="Disordered" evidence="1">
    <location>
        <begin position="1"/>
        <end position="32"/>
    </location>
</feature>
<keyword evidence="3" id="KW-1185">Reference proteome</keyword>
<accession>A0ABQ0DSP6</accession>
<evidence type="ECO:0000313" key="2">
    <source>
        <dbReference type="EMBL" id="GAB1225875.1"/>
    </source>
</evidence>
<name>A0ABQ0DSP6_9EUKA</name>
<organism evidence="2 3">
    <name type="scientific">Entamoeba nuttalli</name>
    <dbReference type="NCBI Taxonomy" id="412467"/>
    <lineage>
        <taxon>Eukaryota</taxon>
        <taxon>Amoebozoa</taxon>
        <taxon>Evosea</taxon>
        <taxon>Archamoebae</taxon>
        <taxon>Mastigamoebida</taxon>
        <taxon>Entamoebidae</taxon>
        <taxon>Entamoeba</taxon>
    </lineage>
</organism>